<dbReference type="Gene3D" id="1.10.3290.10">
    <property type="entry name" value="Fido-like domain"/>
    <property type="match status" value="1"/>
</dbReference>
<feature type="domain" description="Fido" evidence="3">
    <location>
        <begin position="251"/>
        <end position="402"/>
    </location>
</feature>
<dbReference type="InterPro" id="IPR036597">
    <property type="entry name" value="Fido-like_dom_sf"/>
</dbReference>
<organism evidence="4 5">
    <name type="scientific">Dyadobacter soli</name>
    <dbReference type="NCBI Taxonomy" id="659014"/>
    <lineage>
        <taxon>Bacteria</taxon>
        <taxon>Pseudomonadati</taxon>
        <taxon>Bacteroidota</taxon>
        <taxon>Cytophagia</taxon>
        <taxon>Cytophagales</taxon>
        <taxon>Spirosomataceae</taxon>
        <taxon>Dyadobacter</taxon>
    </lineage>
</organism>
<dbReference type="Pfam" id="PF02661">
    <property type="entry name" value="Fic"/>
    <property type="match status" value="1"/>
</dbReference>
<feature type="active site" evidence="1">
    <location>
        <position position="339"/>
    </location>
</feature>
<feature type="binding site" evidence="2">
    <location>
        <begin position="281"/>
        <end position="284"/>
    </location>
    <ligand>
        <name>ATP</name>
        <dbReference type="ChEBI" id="CHEBI:30616"/>
    </ligand>
</feature>
<dbReference type="PANTHER" id="PTHR13504">
    <property type="entry name" value="FIDO DOMAIN-CONTAINING PROTEIN DDB_G0283145"/>
    <property type="match status" value="1"/>
</dbReference>
<sequence length="710" mass="81242">MLENNHFSRIITVFHGREAPERALLVGYGAIIDKLDLKLPLPDKLSLIGARYKQFSDANWTVFTASYAPTDSLYGHLVFGLKYEGINLLFFKKLFERIGKSEAETLVSIERTGQYSRRIWFLYEWLTNEPLDIPDLKEGNYVPLLDEKLQFALEKSVNVPRQRIRNNLPGTNQFCPLIFKSDKLKAFIEEALEQHTYEDLGKISKDVLTRTSAFLLLKDSKASFSIEGENPLSTRAEHWGTVIGEAGTKKLNLEELVRLQKIVIGDSRSIHMGLRKEGGFVGEHENSFGPPKPEHVSARWEDLGDLMNGLLEAASLMETRGFPPVLAAASIGFGFVFIHPFVDGNGRLHRYIIQHILAETGFSPAKIVFPISAAIQEKMDDYRRVLIHYSHSLLPFIEWVPTKDRNVEVKNDTADYYRYFDATKQAEFLFDCIAHTISRTIPDEIKYLKRYDAFKSWLDDNLPMPNKLVSLLVVFLSQNEGRLSLRAKKKEFADLEHEEIQSIEAKYKEIFQMEEPVRYSIAIRPSQEIIDDGKGMKADLKKAVGGFFNSVNSEVHISLFEFFAYEGDYPLLLKMFRGLVEGLHPFEIEFNGFNHFSTNGAFYVEPTNGSSSAIIERCNQFKRDANSKILKDYTEGWTELFGKPHMSIGRRLPPEWIEIAYSLFKEYHAQFLCESIVVRKFNGDRRQFDVIDTLPMLGKGSSSPVQLGLF</sequence>
<dbReference type="AlphaFoldDB" id="A0A1G7JIJ3"/>
<evidence type="ECO:0000256" key="1">
    <source>
        <dbReference type="PIRSR" id="PIRSR640198-1"/>
    </source>
</evidence>
<evidence type="ECO:0000313" key="4">
    <source>
        <dbReference type="EMBL" id="SDF24723.1"/>
    </source>
</evidence>
<keyword evidence="2" id="KW-0067">ATP-binding</keyword>
<keyword evidence="2" id="KW-0547">Nucleotide-binding</keyword>
<dbReference type="Proteomes" id="UP000198748">
    <property type="component" value="Unassembled WGS sequence"/>
</dbReference>
<dbReference type="GO" id="GO:0016874">
    <property type="term" value="F:ligase activity"/>
    <property type="evidence" value="ECO:0007669"/>
    <property type="project" value="UniProtKB-KW"/>
</dbReference>
<proteinExistence type="predicted"/>
<dbReference type="SUPFAM" id="SSF55144">
    <property type="entry name" value="LigT-like"/>
    <property type="match status" value="1"/>
</dbReference>
<dbReference type="PANTHER" id="PTHR13504:SF38">
    <property type="entry name" value="FIDO DOMAIN-CONTAINING PROTEIN"/>
    <property type="match status" value="1"/>
</dbReference>
<gene>
    <name evidence="4" type="ORF">SAMN04487996_109302</name>
</gene>
<dbReference type="Pfam" id="PF13563">
    <property type="entry name" value="2_5_RNA_ligase2"/>
    <property type="match status" value="1"/>
</dbReference>
<feature type="binding site" evidence="2">
    <location>
        <begin position="343"/>
        <end position="350"/>
    </location>
    <ligand>
        <name>ATP</name>
        <dbReference type="ChEBI" id="CHEBI:30616"/>
    </ligand>
</feature>
<dbReference type="Gene3D" id="3.90.1140.10">
    <property type="entry name" value="Cyclic phosphodiesterase"/>
    <property type="match status" value="1"/>
</dbReference>
<dbReference type="STRING" id="659014.SAMN04487996_109302"/>
<reference evidence="5" key="1">
    <citation type="submission" date="2016-10" db="EMBL/GenBank/DDBJ databases">
        <authorList>
            <person name="Varghese N."/>
            <person name="Submissions S."/>
        </authorList>
    </citation>
    <scope>NUCLEOTIDE SEQUENCE [LARGE SCALE GENOMIC DNA]</scope>
    <source>
        <strain evidence="5">DSM 25329</strain>
    </source>
</reference>
<dbReference type="GO" id="GO:0005524">
    <property type="term" value="F:ATP binding"/>
    <property type="evidence" value="ECO:0007669"/>
    <property type="project" value="UniProtKB-KW"/>
</dbReference>
<keyword evidence="4" id="KW-0436">Ligase</keyword>
<dbReference type="EMBL" id="FNAN01000009">
    <property type="protein sequence ID" value="SDF24723.1"/>
    <property type="molecule type" value="Genomic_DNA"/>
</dbReference>
<keyword evidence="5" id="KW-1185">Reference proteome</keyword>
<accession>A0A1G7JIJ3</accession>
<dbReference type="SUPFAM" id="SSF140931">
    <property type="entry name" value="Fic-like"/>
    <property type="match status" value="1"/>
</dbReference>
<name>A0A1G7JIJ3_9BACT</name>
<dbReference type="InterPro" id="IPR003812">
    <property type="entry name" value="Fido"/>
</dbReference>
<evidence type="ECO:0000259" key="3">
    <source>
        <dbReference type="PROSITE" id="PS51459"/>
    </source>
</evidence>
<protein>
    <submittedName>
        <fullName evidence="4">2'-5' RNA ligase superfamily protein</fullName>
    </submittedName>
</protein>
<dbReference type="OrthoDB" id="9814400at2"/>
<evidence type="ECO:0000313" key="5">
    <source>
        <dbReference type="Proteomes" id="UP000198748"/>
    </source>
</evidence>
<dbReference type="PROSITE" id="PS51459">
    <property type="entry name" value="FIDO"/>
    <property type="match status" value="1"/>
</dbReference>
<dbReference type="RefSeq" id="WP_090152290.1">
    <property type="nucleotide sequence ID" value="NZ_FNAN01000009.1"/>
</dbReference>
<dbReference type="InterPro" id="IPR009097">
    <property type="entry name" value="Cyclic_Pdiesterase"/>
</dbReference>
<dbReference type="InterPro" id="IPR040198">
    <property type="entry name" value="Fido_containing"/>
</dbReference>
<evidence type="ECO:0000256" key="2">
    <source>
        <dbReference type="PIRSR" id="PIRSR640198-2"/>
    </source>
</evidence>